<feature type="region of interest" description="Disordered" evidence="6">
    <location>
        <begin position="144"/>
        <end position="166"/>
    </location>
</feature>
<dbReference type="AlphaFoldDB" id="A0A803LHZ4"/>
<evidence type="ECO:0000256" key="1">
    <source>
        <dbReference type="ARBA" id="ARBA00004162"/>
    </source>
</evidence>
<dbReference type="GO" id="GO:0005886">
    <property type="term" value="C:plasma membrane"/>
    <property type="evidence" value="ECO:0007669"/>
    <property type="project" value="UniProtKB-SubCell"/>
</dbReference>
<dbReference type="GeneID" id="110725477"/>
<keyword evidence="7" id="KW-1133">Transmembrane helix</keyword>
<feature type="compositionally biased region" description="Basic and acidic residues" evidence="6">
    <location>
        <begin position="144"/>
        <end position="160"/>
    </location>
</feature>
<evidence type="ECO:0000313" key="9">
    <source>
        <dbReference type="EnsemblPlants" id="AUR62013591-RA:cds"/>
    </source>
</evidence>
<dbReference type="EnsemblPlants" id="AUR62013591-RA">
    <property type="protein sequence ID" value="AUR62013591-RA:cds"/>
    <property type="gene ID" value="AUR62013591"/>
</dbReference>
<name>A0A803LHZ4_CHEQI</name>
<keyword evidence="3" id="KW-0611">Plant defense</keyword>
<dbReference type="InterPro" id="IPR008978">
    <property type="entry name" value="HSP20-like_chaperone"/>
</dbReference>
<dbReference type="OrthoDB" id="1920188at2759"/>
<evidence type="ECO:0000256" key="3">
    <source>
        <dbReference type="ARBA" id="ARBA00022821"/>
    </source>
</evidence>
<dbReference type="PROSITE" id="PS01031">
    <property type="entry name" value="SHSP"/>
    <property type="match status" value="1"/>
</dbReference>
<dbReference type="Proteomes" id="UP000596660">
    <property type="component" value="Unplaced"/>
</dbReference>
<dbReference type="PANTHER" id="PTHR43670">
    <property type="entry name" value="HEAT SHOCK PROTEIN 26"/>
    <property type="match status" value="1"/>
</dbReference>
<comment type="subcellular location">
    <subcellularLocation>
        <location evidence="1">Cell membrane</location>
        <topology evidence="1">Single-pass membrane protein</topology>
    </subcellularLocation>
</comment>
<evidence type="ECO:0000256" key="2">
    <source>
        <dbReference type="ARBA" id="ARBA00022475"/>
    </source>
</evidence>
<protein>
    <recommendedName>
        <fullName evidence="8">SHSP domain-containing protein</fullName>
    </recommendedName>
</protein>
<organism evidence="9 10">
    <name type="scientific">Chenopodium quinoa</name>
    <name type="common">Quinoa</name>
    <dbReference type="NCBI Taxonomy" id="63459"/>
    <lineage>
        <taxon>Eukaryota</taxon>
        <taxon>Viridiplantae</taxon>
        <taxon>Streptophyta</taxon>
        <taxon>Embryophyta</taxon>
        <taxon>Tracheophyta</taxon>
        <taxon>Spermatophyta</taxon>
        <taxon>Magnoliopsida</taxon>
        <taxon>eudicotyledons</taxon>
        <taxon>Gunneridae</taxon>
        <taxon>Pentapetalae</taxon>
        <taxon>Caryophyllales</taxon>
        <taxon>Chenopodiaceae</taxon>
        <taxon>Chenopodioideae</taxon>
        <taxon>Atripliceae</taxon>
        <taxon>Chenopodium</taxon>
    </lineage>
</organism>
<keyword evidence="10" id="KW-1185">Reference proteome</keyword>
<sequence>MELELDLKITTTKGDPHSTDFRIAKDRAGPVFLSRETETTFILTAHLRGFKREDVKIDINEDGTLISISGEKAVQEMVMKGWVMHKNEPNLKSFIKVFKIPLEVLLDRIKANYNDDESTLTIYMPKQNEGIMIGGGIEEVKNDDKQVSDHETLQEESMHESDEDDEIRELVPYSRRRIDDEGVSSSIQETEGEVCSRINGESDKTEEIVEEKVEEGCKTKQGIKEERSYDGYEMEEKNNKCTLFGPCIFIGSTLIASLVMLLVRLVKPKRH</sequence>
<keyword evidence="2" id="KW-1003">Cell membrane</keyword>
<dbReference type="PANTHER" id="PTHR43670:SF34">
    <property type="entry name" value="HSP20-LIKE CHAPERONES SUPERFAMILY PROTEIN"/>
    <property type="match status" value="1"/>
</dbReference>
<dbReference type="Pfam" id="PF00011">
    <property type="entry name" value="HSP20"/>
    <property type="match status" value="1"/>
</dbReference>
<dbReference type="CDD" id="cd06464">
    <property type="entry name" value="ACD_sHsps-like"/>
    <property type="match status" value="1"/>
</dbReference>
<dbReference type="Gene3D" id="2.60.40.790">
    <property type="match status" value="1"/>
</dbReference>
<keyword evidence="7" id="KW-0812">Transmembrane</keyword>
<gene>
    <name evidence="9" type="primary">LOC110725477</name>
</gene>
<dbReference type="Gramene" id="AUR62013591-RA">
    <property type="protein sequence ID" value="AUR62013591-RA:cds"/>
    <property type="gene ID" value="AUR62013591"/>
</dbReference>
<proteinExistence type="inferred from homology"/>
<dbReference type="RefSeq" id="XP_021760640.1">
    <property type="nucleotide sequence ID" value="XM_021904948.1"/>
</dbReference>
<evidence type="ECO:0000256" key="7">
    <source>
        <dbReference type="SAM" id="Phobius"/>
    </source>
</evidence>
<dbReference type="SMR" id="A0A803LHZ4"/>
<dbReference type="GO" id="GO:0034605">
    <property type="term" value="P:cellular response to heat"/>
    <property type="evidence" value="ECO:0007669"/>
    <property type="project" value="TreeGrafter"/>
</dbReference>
<evidence type="ECO:0000256" key="6">
    <source>
        <dbReference type="SAM" id="MobiDB-lite"/>
    </source>
</evidence>
<dbReference type="KEGG" id="cqi:110725477"/>
<evidence type="ECO:0000259" key="8">
    <source>
        <dbReference type="PROSITE" id="PS01031"/>
    </source>
</evidence>
<accession>A0A803LHZ4</accession>
<dbReference type="SUPFAM" id="SSF49764">
    <property type="entry name" value="HSP20-like chaperones"/>
    <property type="match status" value="1"/>
</dbReference>
<dbReference type="InterPro" id="IPR002068">
    <property type="entry name" value="A-crystallin/Hsp20_dom"/>
</dbReference>
<evidence type="ECO:0000256" key="4">
    <source>
        <dbReference type="PROSITE-ProRule" id="PRU00285"/>
    </source>
</evidence>
<feature type="transmembrane region" description="Helical" evidence="7">
    <location>
        <begin position="243"/>
        <end position="266"/>
    </location>
</feature>
<feature type="domain" description="SHSP" evidence="8">
    <location>
        <begin position="22"/>
        <end position="143"/>
    </location>
</feature>
<keyword evidence="7" id="KW-0472">Membrane</keyword>
<comment type="similarity">
    <text evidence="4 5">Belongs to the small heat shock protein (HSP20) family.</text>
</comment>
<dbReference type="GO" id="GO:0006952">
    <property type="term" value="P:defense response"/>
    <property type="evidence" value="ECO:0007669"/>
    <property type="project" value="UniProtKB-KW"/>
</dbReference>
<reference evidence="9" key="2">
    <citation type="submission" date="2021-03" db="UniProtKB">
        <authorList>
            <consortium name="EnsemblPlants"/>
        </authorList>
    </citation>
    <scope>IDENTIFICATION</scope>
</reference>
<evidence type="ECO:0000313" key="10">
    <source>
        <dbReference type="Proteomes" id="UP000596660"/>
    </source>
</evidence>
<reference evidence="9" key="1">
    <citation type="journal article" date="2017" name="Nature">
        <title>The genome of Chenopodium quinoa.</title>
        <authorList>
            <person name="Jarvis D.E."/>
            <person name="Ho Y.S."/>
            <person name="Lightfoot D.J."/>
            <person name="Schmoeckel S.M."/>
            <person name="Li B."/>
            <person name="Borm T.J.A."/>
            <person name="Ohyanagi H."/>
            <person name="Mineta K."/>
            <person name="Michell C.T."/>
            <person name="Saber N."/>
            <person name="Kharbatia N.M."/>
            <person name="Rupper R.R."/>
            <person name="Sharp A.R."/>
            <person name="Dally N."/>
            <person name="Boughton B.A."/>
            <person name="Woo Y.H."/>
            <person name="Gao G."/>
            <person name="Schijlen E.G.W.M."/>
            <person name="Guo X."/>
            <person name="Momin A.A."/>
            <person name="Negrao S."/>
            <person name="Al-Babili S."/>
            <person name="Gehring C."/>
            <person name="Roessner U."/>
            <person name="Jung C."/>
            <person name="Murphy K."/>
            <person name="Arold S.T."/>
            <person name="Gojobori T."/>
            <person name="van der Linden C.G."/>
            <person name="van Loo E.N."/>
            <person name="Jellen E.N."/>
            <person name="Maughan P.J."/>
            <person name="Tester M."/>
        </authorList>
    </citation>
    <scope>NUCLEOTIDE SEQUENCE [LARGE SCALE GENOMIC DNA]</scope>
    <source>
        <strain evidence="9">cv. PI 614886</strain>
    </source>
</reference>
<evidence type="ECO:0000256" key="5">
    <source>
        <dbReference type="RuleBase" id="RU003616"/>
    </source>
</evidence>